<dbReference type="InterPro" id="IPR011761">
    <property type="entry name" value="ATP-grasp"/>
</dbReference>
<feature type="domain" description="ATP-grasp" evidence="5">
    <location>
        <begin position="116"/>
        <end position="311"/>
    </location>
</feature>
<dbReference type="InterPro" id="IPR040570">
    <property type="entry name" value="LAL_C2"/>
</dbReference>
<evidence type="ECO:0000313" key="6">
    <source>
        <dbReference type="EMBL" id="EKN69536.1"/>
    </source>
</evidence>
<dbReference type="Pfam" id="PF13535">
    <property type="entry name" value="ATP-grasp_4"/>
    <property type="match status" value="1"/>
</dbReference>
<gene>
    <name evidence="6" type="ORF">BABA_08916</name>
</gene>
<dbReference type="RefSeq" id="WP_007084804.1">
    <property type="nucleotide sequence ID" value="NZ_AJLS01000055.1"/>
</dbReference>
<dbReference type="eggNOG" id="COG0151">
    <property type="taxonomic scope" value="Bacteria"/>
</dbReference>
<dbReference type="PANTHER" id="PTHR43585">
    <property type="entry name" value="FUMIPYRROLE BIOSYNTHESIS PROTEIN C"/>
    <property type="match status" value="1"/>
</dbReference>
<evidence type="ECO:0000313" key="7">
    <source>
        <dbReference type="Proteomes" id="UP000006316"/>
    </source>
</evidence>
<accession>K6E894</accession>
<dbReference type="Pfam" id="PF18603">
    <property type="entry name" value="LAL_C2"/>
    <property type="match status" value="1"/>
</dbReference>
<evidence type="ECO:0000256" key="2">
    <source>
        <dbReference type="ARBA" id="ARBA00022741"/>
    </source>
</evidence>
<keyword evidence="3 4" id="KW-0067">ATP-binding</keyword>
<dbReference type="EMBL" id="AJLS01000055">
    <property type="protein sequence ID" value="EKN69536.1"/>
    <property type="molecule type" value="Genomic_DNA"/>
</dbReference>
<keyword evidence="2 4" id="KW-0547">Nucleotide-binding</keyword>
<keyword evidence="1" id="KW-0436">Ligase</keyword>
<protein>
    <recommendedName>
        <fullName evidence="5">ATP-grasp domain-containing protein</fullName>
    </recommendedName>
</protein>
<evidence type="ECO:0000259" key="5">
    <source>
        <dbReference type="PROSITE" id="PS50975"/>
    </source>
</evidence>
<dbReference type="GO" id="GO:0016874">
    <property type="term" value="F:ligase activity"/>
    <property type="evidence" value="ECO:0007669"/>
    <property type="project" value="UniProtKB-KW"/>
</dbReference>
<dbReference type="GO" id="GO:0046872">
    <property type="term" value="F:metal ion binding"/>
    <property type="evidence" value="ECO:0007669"/>
    <property type="project" value="InterPro"/>
</dbReference>
<keyword evidence="7" id="KW-1185">Reference proteome</keyword>
<evidence type="ECO:0000256" key="1">
    <source>
        <dbReference type="ARBA" id="ARBA00022598"/>
    </source>
</evidence>
<dbReference type="Proteomes" id="UP000006316">
    <property type="component" value="Unassembled WGS sequence"/>
</dbReference>
<organism evidence="6 7">
    <name type="scientific">Neobacillus bataviensis LMG 21833</name>
    <dbReference type="NCBI Taxonomy" id="1117379"/>
    <lineage>
        <taxon>Bacteria</taxon>
        <taxon>Bacillati</taxon>
        <taxon>Bacillota</taxon>
        <taxon>Bacilli</taxon>
        <taxon>Bacillales</taxon>
        <taxon>Bacillaceae</taxon>
        <taxon>Neobacillus</taxon>
    </lineage>
</organism>
<dbReference type="STRING" id="1117379.BABA_08916"/>
<proteinExistence type="predicted"/>
<dbReference type="PATRIC" id="fig|1117379.3.peg.1864"/>
<dbReference type="Gene3D" id="3.30.470.20">
    <property type="entry name" value="ATP-grasp fold, B domain"/>
    <property type="match status" value="1"/>
</dbReference>
<name>K6E894_9BACI</name>
<dbReference type="SUPFAM" id="SSF56059">
    <property type="entry name" value="Glutathione synthetase ATP-binding domain-like"/>
    <property type="match status" value="1"/>
</dbReference>
<evidence type="ECO:0000256" key="3">
    <source>
        <dbReference type="ARBA" id="ARBA00022840"/>
    </source>
</evidence>
<dbReference type="PANTHER" id="PTHR43585:SF2">
    <property type="entry name" value="ATP-GRASP ENZYME FSQD"/>
    <property type="match status" value="1"/>
</dbReference>
<dbReference type="GO" id="GO:0005524">
    <property type="term" value="F:ATP binding"/>
    <property type="evidence" value="ECO:0007669"/>
    <property type="project" value="UniProtKB-UniRule"/>
</dbReference>
<dbReference type="OrthoDB" id="9803907at2"/>
<sequence length="407" mass="45393">METIVFIGCNKSGSSREALITSTQMGYCTILLTNRVGFLSKREDFPEVHQIIYEENLMNEENILVILEELQKDKKQIAAVLSFIDPFVSLAARIASKLGLVSQTASALAIMEDKTRFREELKSLPISPRYSILTHDQPILPFATWSQDELPLIIKSPASNGSKDVILASSISELKDSLRFLRRKYPKTSLLVEEYLEGTQYLIEVFVYKGELSIVAVIEQEIQQGDRFIVTGYLYPVALSEQDYAKLEAAVTSVIEHLGLVNGSCHLEMRHVDGEWKLIEINPRMSGGAMNRIIQEGTGIHLVKEIIKLSLGEAPSLEKTSARHVYAKFVTIDIRGKLIKVTGQNIASAYEGVVEVFVKPRMGAILTKPYSLGDRYAYVIASSDTPELAKQIASAAAMEIKFYLEPL</sequence>
<reference evidence="6 7" key="1">
    <citation type="journal article" date="2012" name="Front. Microbiol.">
        <title>Redundancy and modularity in membrane-associated dissimilatory nitrate reduction in Bacillus.</title>
        <authorList>
            <person name="Heylen K."/>
            <person name="Keltjens J."/>
        </authorList>
    </citation>
    <scope>NUCLEOTIDE SEQUENCE [LARGE SCALE GENOMIC DNA]</scope>
    <source>
        <strain evidence="7">LMG 21833T</strain>
    </source>
</reference>
<dbReference type="InterPro" id="IPR052032">
    <property type="entry name" value="ATP-dep_AA_Ligase"/>
</dbReference>
<evidence type="ECO:0000256" key="4">
    <source>
        <dbReference type="PROSITE-ProRule" id="PRU00409"/>
    </source>
</evidence>
<dbReference type="AlphaFoldDB" id="K6E894"/>
<comment type="caution">
    <text evidence="6">The sequence shown here is derived from an EMBL/GenBank/DDBJ whole genome shotgun (WGS) entry which is preliminary data.</text>
</comment>
<dbReference type="PROSITE" id="PS50975">
    <property type="entry name" value="ATP_GRASP"/>
    <property type="match status" value="1"/>
</dbReference>
<dbReference type="Gene3D" id="3.40.50.20">
    <property type="match status" value="1"/>
</dbReference>